<dbReference type="InterPro" id="IPR001279">
    <property type="entry name" value="Metallo-B-lactamas"/>
</dbReference>
<dbReference type="CDD" id="cd07719">
    <property type="entry name" value="arylsulfatase_AtsA-like_MBL-fold"/>
    <property type="match status" value="1"/>
</dbReference>
<dbReference type="STRING" id="1292034.OR37_02268"/>
<evidence type="ECO:0000313" key="3">
    <source>
        <dbReference type="EMBL" id="ENZ81841.1"/>
    </source>
</evidence>
<comment type="caution">
    <text evidence="3">The sequence shown here is derived from an EMBL/GenBank/DDBJ whole genome shotgun (WGS) entry which is preliminary data.</text>
</comment>
<dbReference type="InterPro" id="IPR036866">
    <property type="entry name" value="RibonucZ/Hydroxyglut_hydro"/>
</dbReference>
<keyword evidence="4" id="KW-1185">Reference proteome</keyword>
<dbReference type="RefSeq" id="WP_004619736.1">
    <property type="nucleotide sequence ID" value="NZ_APMP01000012.1"/>
</dbReference>
<dbReference type="Pfam" id="PF00753">
    <property type="entry name" value="Lactamase_B"/>
    <property type="match status" value="1"/>
</dbReference>
<dbReference type="OrthoDB" id="9803916at2"/>
<evidence type="ECO:0000259" key="2">
    <source>
        <dbReference type="SMART" id="SM00849"/>
    </source>
</evidence>
<dbReference type="GO" id="GO:0042781">
    <property type="term" value="F:3'-tRNA processing endoribonuclease activity"/>
    <property type="evidence" value="ECO:0007669"/>
    <property type="project" value="TreeGrafter"/>
</dbReference>
<dbReference type="Gene3D" id="3.60.15.10">
    <property type="entry name" value="Ribonuclease Z/Hydroxyacylglutathione hydrolase-like"/>
    <property type="match status" value="1"/>
</dbReference>
<dbReference type="SMART" id="SM00849">
    <property type="entry name" value="Lactamase_B"/>
    <property type="match status" value="1"/>
</dbReference>
<dbReference type="SUPFAM" id="SSF56281">
    <property type="entry name" value="Metallo-hydrolase/oxidoreductase"/>
    <property type="match status" value="1"/>
</dbReference>
<dbReference type="AlphaFoldDB" id="R0CZF6"/>
<reference evidence="3 4" key="1">
    <citation type="journal article" date="2013" name="Genome Announc.">
        <title>Draft Genome Sequence for Caulobacter sp. Strain OR37, a Bacterium Tolerant to Heavy Metals.</title>
        <authorList>
            <person name="Utturkar S.M."/>
            <person name="Bollmann A."/>
            <person name="Brzoska R.M."/>
            <person name="Klingeman D.M."/>
            <person name="Epstein S.E."/>
            <person name="Palumbo A.V."/>
            <person name="Brown S.D."/>
        </authorList>
    </citation>
    <scope>NUCLEOTIDE SEQUENCE [LARGE SCALE GENOMIC DNA]</scope>
    <source>
        <strain evidence="3 4">OR37</strain>
    </source>
</reference>
<dbReference type="PATRIC" id="fig|1292034.3.peg.2253"/>
<keyword evidence="1 3" id="KW-0378">Hydrolase</keyword>
<gene>
    <name evidence="3" type="ORF">OR37_02268</name>
</gene>
<dbReference type="Proteomes" id="UP000013063">
    <property type="component" value="Unassembled WGS sequence"/>
</dbReference>
<evidence type="ECO:0000313" key="4">
    <source>
        <dbReference type="Proteomes" id="UP000013063"/>
    </source>
</evidence>
<dbReference type="PANTHER" id="PTHR46018">
    <property type="entry name" value="ZINC PHOSPHODIESTERASE ELAC PROTEIN 1"/>
    <property type="match status" value="1"/>
</dbReference>
<dbReference type="PANTHER" id="PTHR46018:SF2">
    <property type="entry name" value="ZINC PHOSPHODIESTERASE ELAC PROTEIN 1"/>
    <property type="match status" value="1"/>
</dbReference>
<organism evidence="3 4">
    <name type="scientific">Caulobacter vibrioides OR37</name>
    <dbReference type="NCBI Taxonomy" id="1292034"/>
    <lineage>
        <taxon>Bacteria</taxon>
        <taxon>Pseudomonadati</taxon>
        <taxon>Pseudomonadota</taxon>
        <taxon>Alphaproteobacteria</taxon>
        <taxon>Caulobacterales</taxon>
        <taxon>Caulobacteraceae</taxon>
        <taxon>Caulobacter</taxon>
    </lineage>
</organism>
<feature type="domain" description="Metallo-beta-lactamase" evidence="2">
    <location>
        <begin position="71"/>
        <end position="274"/>
    </location>
</feature>
<accession>R0CZF6</accession>
<dbReference type="InterPro" id="IPR044094">
    <property type="entry name" value="AtsA-like_MBL-fold"/>
</dbReference>
<dbReference type="eggNOG" id="COG1234">
    <property type="taxonomic scope" value="Bacteria"/>
</dbReference>
<sequence length="365" mass="39012" precursor="true">MRKLWIGLGAAAAVALLGLGGAWLFRERLAEATMRQAYKQILASDPLAQLPDGLHVGLCGSGAPMADPGRAGPCVVVLAGKDLFVVDSGSGSTRNLLIMNLPPPRLQAAFITHYHSDHIGDLGELMLQHWAGGAAKAPLPIYGPQGLDQVVQGFETAYTLDRGYRIAHHGESVVPPSGFGGAPHPFTADPNGPDVLVLEKPGLKVWAFPVQHHPVEGAVGYRFDYKGRSVVISGDTGPSERLVRAAKGVDLLVHEGLAPNLVAVQREVAMEGGRSNYAHIFHDILSYHTAPEVAAREAKEAGAREVLFYHIIPPLPTRALEGPFLGRSRAIFGGPIKVGHDGDFASLPAGSKEIRWSNRLNLFKF</sequence>
<protein>
    <submittedName>
        <fullName evidence="3">Metal-dependent hydrolase, beta-lactamase superfamily III</fullName>
    </submittedName>
</protein>
<dbReference type="EMBL" id="APMP01000012">
    <property type="protein sequence ID" value="ENZ81841.1"/>
    <property type="molecule type" value="Genomic_DNA"/>
</dbReference>
<evidence type="ECO:0000256" key="1">
    <source>
        <dbReference type="ARBA" id="ARBA00022801"/>
    </source>
</evidence>
<proteinExistence type="predicted"/>
<name>R0CZF6_CAUVI</name>